<dbReference type="RefSeq" id="WP_350240801.1">
    <property type="nucleotide sequence ID" value="NZ_CP158296.1"/>
</dbReference>
<geneLocation type="plasmid" evidence="1">
    <name>pDson04</name>
</geneLocation>
<sequence>MSFHILYAPHPPQFTLHLTLDQLARRDRRFAQIQVLHRRGTLGLALQDSADLQQAHYTLRTGQTEWHGTPGQFDEDSLAGRRHPAAGWSEAAVTAGLGLDLVATERHDLAACELGAMMSTWSCGVIYAFAHQGGISPTLTRRLNLANFYDQVELDGLALRQFEGYAVVCAHRLDEHGQLQVWRTEPQRTGAVSGEQALQRF</sequence>
<proteinExistence type="predicted"/>
<organism evidence="1">
    <name type="scientific">Deinococcus sonorensis KR-87</name>
    <dbReference type="NCBI Taxonomy" id="694439"/>
    <lineage>
        <taxon>Bacteria</taxon>
        <taxon>Thermotogati</taxon>
        <taxon>Deinococcota</taxon>
        <taxon>Deinococci</taxon>
        <taxon>Deinococcales</taxon>
        <taxon>Deinococcaceae</taxon>
        <taxon>Deinococcus</taxon>
    </lineage>
</organism>
<name>A0AAU7U4J1_9DEIO</name>
<evidence type="ECO:0000313" key="1">
    <source>
        <dbReference type="EMBL" id="XBV83368.1"/>
    </source>
</evidence>
<accession>A0AAU7U4J1</accession>
<protein>
    <submittedName>
        <fullName evidence="1">Uncharacterized protein</fullName>
    </submittedName>
</protein>
<dbReference type="KEGG" id="dsc:ABOD76_01170"/>
<keyword evidence="1" id="KW-0614">Plasmid</keyword>
<gene>
    <name evidence="1" type="ORF">ABOD76_01170</name>
</gene>
<dbReference type="AlphaFoldDB" id="A0AAU7U4J1"/>
<dbReference type="EMBL" id="CP158296">
    <property type="protein sequence ID" value="XBV83368.1"/>
    <property type="molecule type" value="Genomic_DNA"/>
</dbReference>
<reference evidence="1" key="1">
    <citation type="submission" date="2024-06" db="EMBL/GenBank/DDBJ databases">
        <title>Draft Genome Sequence of Deinococcus sonorensis Type Strain KR-87, a Biofilm Producing Representative of the Genus Deinococcus.</title>
        <authorList>
            <person name="Boren L.S."/>
            <person name="Grosso R.A."/>
            <person name="Hugenberg-Cox A.N."/>
            <person name="Hill J.T.E."/>
            <person name="Albert C.M."/>
            <person name="Tuohy J.M."/>
        </authorList>
    </citation>
    <scope>NUCLEOTIDE SEQUENCE</scope>
    <source>
        <strain evidence="1">KR-87</strain>
        <plasmid evidence="1">pDson04</plasmid>
    </source>
</reference>